<dbReference type="InterPro" id="IPR007795">
    <property type="entry name" value="T7SS_EccB"/>
</dbReference>
<keyword evidence="1" id="KW-0812">Transmembrane</keyword>
<dbReference type="Proteomes" id="UP000622552">
    <property type="component" value="Unassembled WGS sequence"/>
</dbReference>
<evidence type="ECO:0000256" key="1">
    <source>
        <dbReference type="SAM" id="Phobius"/>
    </source>
</evidence>
<keyword evidence="1" id="KW-0472">Membrane</keyword>
<reference evidence="2" key="1">
    <citation type="submission" date="2020-11" db="EMBL/GenBank/DDBJ databases">
        <title>Sequencing the genomes of 1000 actinobacteria strains.</title>
        <authorList>
            <person name="Klenk H.-P."/>
        </authorList>
    </citation>
    <scope>NUCLEOTIDE SEQUENCE</scope>
    <source>
        <strain evidence="2">DSM 45356</strain>
    </source>
</reference>
<keyword evidence="3" id="KW-1185">Reference proteome</keyword>
<keyword evidence="1" id="KW-1133">Transmembrane helix</keyword>
<feature type="transmembrane region" description="Helical" evidence="1">
    <location>
        <begin position="40"/>
        <end position="62"/>
    </location>
</feature>
<proteinExistence type="predicted"/>
<dbReference type="GO" id="GO:0005576">
    <property type="term" value="C:extracellular region"/>
    <property type="evidence" value="ECO:0007669"/>
    <property type="project" value="TreeGrafter"/>
</dbReference>
<dbReference type="Gene3D" id="3.30.2390.20">
    <property type="entry name" value="Type VII secretion system EccB, repeat 1 domain"/>
    <property type="match status" value="1"/>
</dbReference>
<protein>
    <submittedName>
        <fullName evidence="2">Type VII secretion protein EccB</fullName>
    </submittedName>
</protein>
<dbReference type="EMBL" id="JADOUF010000001">
    <property type="protein sequence ID" value="MBG6140579.1"/>
    <property type="molecule type" value="Genomic_DNA"/>
</dbReference>
<sequence length="475" mass="48430">MASRRDQLQSYQFLLQRVISALVMRETDPAQAPLRRGTGAVFAGVMIAVLLAVGFGVVGLLAKVGSGSWQTDGAVVVEKETGAPYLYRMGALHPMLNYTSALLASAKQPPTVFRVPAASLRDVPRGIMRGIVGAPTSLPERRGLIGAPWTLCSAPGQDDANQAITTTSLVLGRAVTGGRPVGENGAMLVRDAKAKTTYLVWHSFRYQILTKEAVLALFGEVTPVDVGAAWINGLAAGPDIGPITVDRKGERSAAVPSRKNGNLLVARTGTGTQYYLVLDDGLAVISELQKDLAVGTGAISGSPDGETITVADATAAKQSGKLARPAAGDAALPPQTPKPLITPAATERVCAQSGDPKAAPAITVGGAFADLGPGTPTGSASPQGASLADRVVVPAGRGALVRALGSPSATTGAYSVVTDFGVRYPVSDAVLGMLGYAPGDAVPMPASLVNRIPAGPALDPVDALTPVARNQPGGS</sequence>
<dbReference type="Pfam" id="PF05108">
    <property type="entry name" value="T7SS_ESX1_EccB"/>
    <property type="match status" value="1"/>
</dbReference>
<dbReference type="RefSeq" id="WP_197007111.1">
    <property type="nucleotide sequence ID" value="NZ_BONS01000005.1"/>
</dbReference>
<organism evidence="2 3">
    <name type="scientific">Longispora fulva</name>
    <dbReference type="NCBI Taxonomy" id="619741"/>
    <lineage>
        <taxon>Bacteria</taxon>
        <taxon>Bacillati</taxon>
        <taxon>Actinomycetota</taxon>
        <taxon>Actinomycetes</taxon>
        <taxon>Micromonosporales</taxon>
        <taxon>Micromonosporaceae</taxon>
        <taxon>Longispora</taxon>
    </lineage>
</organism>
<evidence type="ECO:0000313" key="3">
    <source>
        <dbReference type="Proteomes" id="UP000622552"/>
    </source>
</evidence>
<dbReference type="InterPro" id="IPR044857">
    <property type="entry name" value="T7SS_EccB_R1"/>
</dbReference>
<accession>A0A8J7GX26</accession>
<evidence type="ECO:0000313" key="2">
    <source>
        <dbReference type="EMBL" id="MBG6140579.1"/>
    </source>
</evidence>
<dbReference type="NCBIfam" id="TIGR03919">
    <property type="entry name" value="T7SS_EccB"/>
    <property type="match status" value="1"/>
</dbReference>
<comment type="caution">
    <text evidence="2">The sequence shown here is derived from an EMBL/GenBank/DDBJ whole genome shotgun (WGS) entry which is preliminary data.</text>
</comment>
<gene>
    <name evidence="2" type="ORF">IW245_006773</name>
</gene>
<name>A0A8J7GX26_9ACTN</name>
<dbReference type="AlphaFoldDB" id="A0A8J7GX26"/>
<dbReference type="PANTHER" id="PTHR40765">
    <property type="entry name" value="ESX-2 SECRETION SYSTEM ATPASE ECCB2"/>
    <property type="match status" value="1"/>
</dbReference>
<dbReference type="PANTHER" id="PTHR40765:SF2">
    <property type="entry name" value="ESX-2 SECRETION SYSTEM ATPASE ECCB2"/>
    <property type="match status" value="1"/>
</dbReference>